<dbReference type="EMBL" id="BARU01033359">
    <property type="protein sequence ID" value="GAH66539.1"/>
    <property type="molecule type" value="Genomic_DNA"/>
</dbReference>
<dbReference type="InterPro" id="IPR004017">
    <property type="entry name" value="Cys_rich_dom"/>
</dbReference>
<name>X1IKB0_9ZZZZ</name>
<dbReference type="GO" id="GO:0016491">
    <property type="term" value="F:oxidoreductase activity"/>
    <property type="evidence" value="ECO:0007669"/>
    <property type="project" value="UniProtKB-KW"/>
</dbReference>
<dbReference type="PANTHER" id="PTHR43255">
    <property type="entry name" value="IRON-SULFUR-BINDING OXIDOREDUCTASE FADF-RELATED-RELATED"/>
    <property type="match status" value="1"/>
</dbReference>
<keyword evidence="1" id="KW-0004">4Fe-4S</keyword>
<evidence type="ECO:0000256" key="1">
    <source>
        <dbReference type="ARBA" id="ARBA00022485"/>
    </source>
</evidence>
<feature type="domain" description="Cysteine-rich" evidence="6">
    <location>
        <begin position="67"/>
        <end position="154"/>
    </location>
</feature>
<dbReference type="PANTHER" id="PTHR43255:SF1">
    <property type="entry name" value="IRON-SULFUR-BINDING OXIDOREDUCTASE FADF-RELATED"/>
    <property type="match status" value="1"/>
</dbReference>
<keyword evidence="2" id="KW-0479">Metal-binding</keyword>
<comment type="caution">
    <text evidence="7">The sequence shown here is derived from an EMBL/GenBank/DDBJ whole genome shotgun (WGS) entry which is preliminary data.</text>
</comment>
<dbReference type="InterPro" id="IPR051460">
    <property type="entry name" value="HdrC_iron-sulfur_subunit"/>
</dbReference>
<evidence type="ECO:0000313" key="7">
    <source>
        <dbReference type="EMBL" id="GAH66539.1"/>
    </source>
</evidence>
<evidence type="ECO:0000259" key="6">
    <source>
        <dbReference type="Pfam" id="PF02754"/>
    </source>
</evidence>
<keyword evidence="5" id="KW-0411">Iron-sulfur</keyword>
<accession>X1IKB0</accession>
<proteinExistence type="predicted"/>
<dbReference type="GO" id="GO:0051539">
    <property type="term" value="F:4 iron, 4 sulfur cluster binding"/>
    <property type="evidence" value="ECO:0007669"/>
    <property type="project" value="UniProtKB-KW"/>
</dbReference>
<organism evidence="7">
    <name type="scientific">marine sediment metagenome</name>
    <dbReference type="NCBI Taxonomy" id="412755"/>
    <lineage>
        <taxon>unclassified sequences</taxon>
        <taxon>metagenomes</taxon>
        <taxon>ecological metagenomes</taxon>
    </lineage>
</organism>
<evidence type="ECO:0000256" key="5">
    <source>
        <dbReference type="ARBA" id="ARBA00023014"/>
    </source>
</evidence>
<evidence type="ECO:0000256" key="2">
    <source>
        <dbReference type="ARBA" id="ARBA00022723"/>
    </source>
</evidence>
<keyword evidence="4" id="KW-0408">Iron</keyword>
<sequence length="182" mass="20735">QAEKNIELLKGYGVKRIVTACPHGYNTIKNEYPQFGGEFEVIHHTELISQLIKEGRLKIKKGLSELVTYHDPCYLGRYNDIYQPPRQIIRSIPDIKMVEMEQNRDNSFCCGGGGGHMWLEERTGRRINELRTEQAMETKAQIVVTACSFCLQMFDDGIKAKAAEEQLRVMDIAELVAAQVQT</sequence>
<dbReference type="AlphaFoldDB" id="X1IKB0"/>
<evidence type="ECO:0000256" key="3">
    <source>
        <dbReference type="ARBA" id="ARBA00023002"/>
    </source>
</evidence>
<evidence type="ECO:0000256" key="4">
    <source>
        <dbReference type="ARBA" id="ARBA00023004"/>
    </source>
</evidence>
<dbReference type="GO" id="GO:0005886">
    <property type="term" value="C:plasma membrane"/>
    <property type="evidence" value="ECO:0007669"/>
    <property type="project" value="TreeGrafter"/>
</dbReference>
<feature type="non-terminal residue" evidence="7">
    <location>
        <position position="1"/>
    </location>
</feature>
<keyword evidence="3" id="KW-0560">Oxidoreductase</keyword>
<reference evidence="7" key="1">
    <citation type="journal article" date="2014" name="Front. Microbiol.">
        <title>High frequency of phylogenetically diverse reductive dehalogenase-homologous genes in deep subseafloor sedimentary metagenomes.</title>
        <authorList>
            <person name="Kawai M."/>
            <person name="Futagami T."/>
            <person name="Toyoda A."/>
            <person name="Takaki Y."/>
            <person name="Nishi S."/>
            <person name="Hori S."/>
            <person name="Arai W."/>
            <person name="Tsubouchi T."/>
            <person name="Morono Y."/>
            <person name="Uchiyama I."/>
            <person name="Ito T."/>
            <person name="Fujiyama A."/>
            <person name="Inagaki F."/>
            <person name="Takami H."/>
        </authorList>
    </citation>
    <scope>NUCLEOTIDE SEQUENCE</scope>
    <source>
        <strain evidence="7">Expedition CK06-06</strain>
    </source>
</reference>
<gene>
    <name evidence="7" type="ORF">S03H2_52513</name>
</gene>
<dbReference type="Pfam" id="PF02754">
    <property type="entry name" value="CCG"/>
    <property type="match status" value="1"/>
</dbReference>
<protein>
    <recommendedName>
        <fullName evidence="6">Cysteine-rich domain-containing protein</fullName>
    </recommendedName>
</protein>
<dbReference type="GO" id="GO:0046872">
    <property type="term" value="F:metal ion binding"/>
    <property type="evidence" value="ECO:0007669"/>
    <property type="project" value="UniProtKB-KW"/>
</dbReference>